<protein>
    <recommendedName>
        <fullName evidence="2">histidine kinase</fullName>
        <ecNumber evidence="2">2.7.13.3</ecNumber>
    </recommendedName>
</protein>
<keyword evidence="8" id="KW-1185">Reference proteome</keyword>
<dbReference type="SMART" id="SM00388">
    <property type="entry name" value="HisKA"/>
    <property type="match status" value="1"/>
</dbReference>
<dbReference type="AlphaFoldDB" id="A0A0F5FTK2"/>
<dbReference type="CDD" id="cd00082">
    <property type="entry name" value="HisKA"/>
    <property type="match status" value="1"/>
</dbReference>
<accession>A0A0F5FTK2</accession>
<organism evidence="7 8">
    <name type="scientific">Devosia geojensis</name>
    <dbReference type="NCBI Taxonomy" id="443610"/>
    <lineage>
        <taxon>Bacteria</taxon>
        <taxon>Pseudomonadati</taxon>
        <taxon>Pseudomonadota</taxon>
        <taxon>Alphaproteobacteria</taxon>
        <taxon>Hyphomicrobiales</taxon>
        <taxon>Devosiaceae</taxon>
        <taxon>Devosia</taxon>
    </lineage>
</organism>
<dbReference type="InterPro" id="IPR036890">
    <property type="entry name" value="HATPase_C_sf"/>
</dbReference>
<evidence type="ECO:0000256" key="3">
    <source>
        <dbReference type="ARBA" id="ARBA00022553"/>
    </source>
</evidence>
<sequence>MVADLMETPGLDAEAMAQLPKAYSPAVAARVVETDLADTPPLVAYRFQVPEIGIVELRHDVAAALSGVLPRGAGAYLVAIIIGVLALRRREVAPPAPAPVNNLDNLVAAIPYGVACWSRNGTLIACNERYRASIGSGADEAIVYGEAVKRLIGAGYMKMVADGEANRVLELHRGDGSCLLIDERPFGREGFVTLVSDVTERKRTDALLTNIREEQRLLARRYHEEKLKAEAASRSKTNFLAHLSHDIRTPLNHIIGFAELIRHQTYGPLGDARYLEYVQNIKSSGELLLDSFATILDLAELESGQKVLKTEPVAIDDLIASVATRFKPQAVRAGVRFELGEGCGSVLTGDRFSLTRMLSNIVENAIRFTPAGGRITLAAFAATDGVVLEVSDTGLGMSAERLESLAHPFALGDASFTRENGGLGLGIPIARAIAELSGGRMAIDSSPALGTTVAFSLPLRTGEAALPATQAAA</sequence>
<evidence type="ECO:0000259" key="6">
    <source>
        <dbReference type="PROSITE" id="PS50109"/>
    </source>
</evidence>
<dbReference type="SUPFAM" id="SSF47384">
    <property type="entry name" value="Homodimeric domain of signal transducing histidine kinase"/>
    <property type="match status" value="1"/>
</dbReference>
<dbReference type="InterPro" id="IPR036097">
    <property type="entry name" value="HisK_dim/P_sf"/>
</dbReference>
<comment type="caution">
    <text evidence="7">The sequence shown here is derived from an EMBL/GenBank/DDBJ whole genome shotgun (WGS) entry which is preliminary data.</text>
</comment>
<proteinExistence type="predicted"/>
<evidence type="ECO:0000256" key="1">
    <source>
        <dbReference type="ARBA" id="ARBA00000085"/>
    </source>
</evidence>
<evidence type="ECO:0000313" key="7">
    <source>
        <dbReference type="EMBL" id="KKB12191.1"/>
    </source>
</evidence>
<dbReference type="PATRIC" id="fig|443610.3.peg.4392"/>
<dbReference type="EC" id="2.7.13.3" evidence="2"/>
<dbReference type="Gene3D" id="3.30.565.10">
    <property type="entry name" value="Histidine kinase-like ATPase, C-terminal domain"/>
    <property type="match status" value="1"/>
</dbReference>
<dbReference type="EMBL" id="JZEX01000088">
    <property type="protein sequence ID" value="KKB12191.1"/>
    <property type="molecule type" value="Genomic_DNA"/>
</dbReference>
<keyword evidence="4" id="KW-0808">Transferase</keyword>
<dbReference type="PANTHER" id="PTHR43047">
    <property type="entry name" value="TWO-COMPONENT HISTIDINE PROTEIN KINASE"/>
    <property type="match status" value="1"/>
</dbReference>
<dbReference type="InterPro" id="IPR004358">
    <property type="entry name" value="Sig_transdc_His_kin-like_C"/>
</dbReference>
<dbReference type="STRING" id="443610.VE25_09070"/>
<evidence type="ECO:0000256" key="4">
    <source>
        <dbReference type="ARBA" id="ARBA00022679"/>
    </source>
</evidence>
<dbReference type="Gene3D" id="1.10.287.130">
    <property type="match status" value="1"/>
</dbReference>
<dbReference type="PROSITE" id="PS50109">
    <property type="entry name" value="HIS_KIN"/>
    <property type="match status" value="1"/>
</dbReference>
<feature type="domain" description="Histidine kinase" evidence="6">
    <location>
        <begin position="242"/>
        <end position="461"/>
    </location>
</feature>
<dbReference type="Pfam" id="PF02518">
    <property type="entry name" value="HATPase_c"/>
    <property type="match status" value="1"/>
</dbReference>
<dbReference type="SMART" id="SM00387">
    <property type="entry name" value="HATPase_c"/>
    <property type="match status" value="1"/>
</dbReference>
<reference evidence="7 8" key="1">
    <citation type="submission" date="2015-03" db="EMBL/GenBank/DDBJ databases">
        <authorList>
            <person name="Hassan Y.I."/>
            <person name="Lepp D."/>
            <person name="Li X.-Z."/>
            <person name="Zhou T."/>
        </authorList>
    </citation>
    <scope>NUCLEOTIDE SEQUENCE [LARGE SCALE GENOMIC DNA]</scope>
    <source>
        <strain evidence="7 8">BD-c194</strain>
    </source>
</reference>
<dbReference type="Proteomes" id="UP000033632">
    <property type="component" value="Unassembled WGS sequence"/>
</dbReference>
<dbReference type="Gene3D" id="3.30.450.20">
    <property type="entry name" value="PAS domain"/>
    <property type="match status" value="1"/>
</dbReference>
<dbReference type="Pfam" id="PF00512">
    <property type="entry name" value="HisKA"/>
    <property type="match status" value="1"/>
</dbReference>
<evidence type="ECO:0000256" key="2">
    <source>
        <dbReference type="ARBA" id="ARBA00012438"/>
    </source>
</evidence>
<evidence type="ECO:0000313" key="8">
    <source>
        <dbReference type="Proteomes" id="UP000033632"/>
    </source>
</evidence>
<dbReference type="InterPro" id="IPR003594">
    <property type="entry name" value="HATPase_dom"/>
</dbReference>
<dbReference type="PRINTS" id="PR00344">
    <property type="entry name" value="BCTRLSENSOR"/>
</dbReference>
<dbReference type="InterPro" id="IPR003661">
    <property type="entry name" value="HisK_dim/P_dom"/>
</dbReference>
<keyword evidence="5" id="KW-0418">Kinase</keyword>
<name>A0A0F5FTK2_9HYPH</name>
<evidence type="ECO:0000256" key="5">
    <source>
        <dbReference type="ARBA" id="ARBA00022777"/>
    </source>
</evidence>
<dbReference type="InterPro" id="IPR005467">
    <property type="entry name" value="His_kinase_dom"/>
</dbReference>
<dbReference type="GO" id="GO:0000155">
    <property type="term" value="F:phosphorelay sensor kinase activity"/>
    <property type="evidence" value="ECO:0007669"/>
    <property type="project" value="InterPro"/>
</dbReference>
<keyword evidence="3" id="KW-0597">Phosphoprotein</keyword>
<dbReference type="SUPFAM" id="SSF55874">
    <property type="entry name" value="ATPase domain of HSP90 chaperone/DNA topoisomerase II/histidine kinase"/>
    <property type="match status" value="1"/>
</dbReference>
<gene>
    <name evidence="7" type="ORF">VE25_09070</name>
</gene>
<comment type="catalytic activity">
    <reaction evidence="1">
        <text>ATP + protein L-histidine = ADP + protein N-phospho-L-histidine.</text>
        <dbReference type="EC" id="2.7.13.3"/>
    </reaction>
</comment>